<sequence>MAMRRSTILDHNGNAIELKVLDEEVARPSVTGIRQVWHSSVADNLGPQRLASILRSAAEGDAYDYLTLAEEMEERDPHYASVLSTRKLALAALDMRVDSYSDDARDVEIADALREVIGGPEFREAVFHLADALGKGYSVAELIWDRSSTPWVPARIEHRDPRFFRFDRDTGREIRLLTEQEPAFGEPLQPAKFIVHMPRLRSGLPVRGGLARLAAVGYMCKAWTWRDWMAFADIYGLPMRVGRYGPGVRDEDIRKLIAAVSSLGSDAAAVLPDSTRIEFEQAANVAGSADFFERLADWWDRQVSKAVLGQTMTTDDGASLSQAQVHNEVRIDLLKADAMSLDITLNRYLIRPFVDLNFGPGRYPKLVTVVPEPEDLQLLVNSLEKLVPMGLRVEESVMRDKLGLPDPGDSLDVRLLQVPAQIANAMSPIVQRPVEQASNREQRRPDEPDREDQLVTLLSQYADPVIDGWVGRMRQHLEESESLEDFRDRLLDLLPELSTSELAKAMQHALAVAHVAGMADALDDSRA</sequence>
<dbReference type="EMBL" id="JAZHBO010000001">
    <property type="protein sequence ID" value="MEF2154660.1"/>
    <property type="molecule type" value="Genomic_DNA"/>
</dbReference>
<feature type="region of interest" description="Disordered" evidence="1">
    <location>
        <begin position="431"/>
        <end position="451"/>
    </location>
</feature>
<evidence type="ECO:0000313" key="3">
    <source>
        <dbReference type="Proteomes" id="UP001356170"/>
    </source>
</evidence>
<protein>
    <submittedName>
        <fullName evidence="2">DUF935 domain-containing protein</fullName>
    </submittedName>
</protein>
<accession>A0ABU7UVP4</accession>
<feature type="compositionally biased region" description="Basic and acidic residues" evidence="1">
    <location>
        <begin position="438"/>
        <end position="451"/>
    </location>
</feature>
<proteinExistence type="predicted"/>
<gene>
    <name evidence="2" type="ORF">V3390_00160</name>
</gene>
<comment type="caution">
    <text evidence="2">The sequence shown here is derived from an EMBL/GenBank/DDBJ whole genome shotgun (WGS) entry which is preliminary data.</text>
</comment>
<dbReference type="Proteomes" id="UP001356170">
    <property type="component" value="Unassembled WGS sequence"/>
</dbReference>
<keyword evidence="3" id="KW-1185">Reference proteome</keyword>
<dbReference type="RefSeq" id="WP_331702840.1">
    <property type="nucleotide sequence ID" value="NZ_JAZHBO010000001.1"/>
</dbReference>
<dbReference type="InterPro" id="IPR009279">
    <property type="entry name" value="Portal_Mu"/>
</dbReference>
<evidence type="ECO:0000256" key="1">
    <source>
        <dbReference type="SAM" id="MobiDB-lite"/>
    </source>
</evidence>
<organism evidence="2 3">
    <name type="scientific">Aquilutibacter rugosus</name>
    <dbReference type="NCBI Taxonomy" id="3115820"/>
    <lineage>
        <taxon>Bacteria</taxon>
        <taxon>Pseudomonadati</taxon>
        <taxon>Pseudomonadota</taxon>
        <taxon>Gammaproteobacteria</taxon>
        <taxon>Lysobacterales</taxon>
        <taxon>Lysobacteraceae</taxon>
        <taxon>Aquilutibacter</taxon>
    </lineage>
</organism>
<dbReference type="Pfam" id="PF06074">
    <property type="entry name" value="Portal_Mu"/>
    <property type="match status" value="1"/>
</dbReference>
<name>A0ABU7UVP4_9GAMM</name>
<evidence type="ECO:0000313" key="2">
    <source>
        <dbReference type="EMBL" id="MEF2154660.1"/>
    </source>
</evidence>
<reference evidence="2 3" key="1">
    <citation type="submission" date="2024-01" db="EMBL/GenBank/DDBJ databases">
        <title>Novel species of the genus Luteimonas isolated from rivers.</title>
        <authorList>
            <person name="Lu H."/>
        </authorList>
    </citation>
    <scope>NUCLEOTIDE SEQUENCE [LARGE SCALE GENOMIC DNA]</scope>
    <source>
        <strain evidence="2 3">FXH3W</strain>
    </source>
</reference>